<dbReference type="Pfam" id="PF18895">
    <property type="entry name" value="T4SS_pilin"/>
    <property type="match status" value="1"/>
</dbReference>
<accession>A0A2M6WP62</accession>
<keyword evidence="1" id="KW-1133">Transmembrane helix</keyword>
<keyword evidence="1" id="KW-0812">Transmembrane</keyword>
<dbReference type="EMBL" id="PFAQ01000045">
    <property type="protein sequence ID" value="PIT94526.1"/>
    <property type="molecule type" value="Genomic_DNA"/>
</dbReference>
<evidence type="ECO:0000256" key="1">
    <source>
        <dbReference type="SAM" id="Phobius"/>
    </source>
</evidence>
<dbReference type="Proteomes" id="UP000228900">
    <property type="component" value="Unassembled WGS sequence"/>
</dbReference>
<organism evidence="2 3">
    <name type="scientific">Candidatus Falkowbacteria bacterium CG10_big_fil_rev_8_21_14_0_10_39_9</name>
    <dbReference type="NCBI Taxonomy" id="1974566"/>
    <lineage>
        <taxon>Bacteria</taxon>
        <taxon>Candidatus Falkowiibacteriota</taxon>
    </lineage>
</organism>
<dbReference type="AlphaFoldDB" id="A0A2M6WP62"/>
<feature type="transmembrane region" description="Helical" evidence="1">
    <location>
        <begin position="57"/>
        <end position="82"/>
    </location>
</feature>
<feature type="transmembrane region" description="Helical" evidence="1">
    <location>
        <begin position="103"/>
        <end position="121"/>
    </location>
</feature>
<dbReference type="InterPro" id="IPR043993">
    <property type="entry name" value="T4SS_pilin"/>
</dbReference>
<name>A0A2M6WP62_9BACT</name>
<reference evidence="3" key="1">
    <citation type="submission" date="2017-09" db="EMBL/GenBank/DDBJ databases">
        <title>Depth-based differentiation of microbial function through sediment-hosted aquifers and enrichment of novel symbionts in the deep terrestrial subsurface.</title>
        <authorList>
            <person name="Probst A.J."/>
            <person name="Ladd B."/>
            <person name="Jarett J.K."/>
            <person name="Geller-Mcgrath D.E."/>
            <person name="Sieber C.M.K."/>
            <person name="Emerson J.B."/>
            <person name="Anantharaman K."/>
            <person name="Thomas B.C."/>
            <person name="Malmstrom R."/>
            <person name="Stieglmeier M."/>
            <person name="Klingl A."/>
            <person name="Woyke T."/>
            <person name="Ryan C.M."/>
            <person name="Banfield J.F."/>
        </authorList>
    </citation>
    <scope>NUCLEOTIDE SEQUENCE [LARGE SCALE GENOMIC DNA]</scope>
</reference>
<protein>
    <submittedName>
        <fullName evidence="2">Uncharacterized protein</fullName>
    </submittedName>
</protein>
<keyword evidence="1" id="KW-0472">Membrane</keyword>
<proteinExistence type="predicted"/>
<sequence length="126" mass="13279">MKKIIQQISILISLVFLLVLPYFVFAASSSPLDRLHSAGSGSSGPYAEASPTTLSSIVGIVISAALSLLGVVFVVLIVLGGFKWMMAGGNEEDVSKAQDRIKTAVIGLVLTLSAYAIWAFISSYVL</sequence>
<comment type="caution">
    <text evidence="2">The sequence shown here is derived from an EMBL/GenBank/DDBJ whole genome shotgun (WGS) entry which is preliminary data.</text>
</comment>
<evidence type="ECO:0000313" key="3">
    <source>
        <dbReference type="Proteomes" id="UP000228900"/>
    </source>
</evidence>
<evidence type="ECO:0000313" key="2">
    <source>
        <dbReference type="EMBL" id="PIT94526.1"/>
    </source>
</evidence>
<gene>
    <name evidence="2" type="ORF">COT98_03365</name>
</gene>